<accession>A0AAR2K3N8</accession>
<dbReference type="Proteomes" id="UP001501920">
    <property type="component" value="Chromosome 1"/>
</dbReference>
<evidence type="ECO:0000313" key="1">
    <source>
        <dbReference type="Ensembl" id="ENSPNAP00000058870.1"/>
    </source>
</evidence>
<organism evidence="1 2">
    <name type="scientific">Pygocentrus nattereri</name>
    <name type="common">Red-bellied piranha</name>
    <dbReference type="NCBI Taxonomy" id="42514"/>
    <lineage>
        <taxon>Eukaryota</taxon>
        <taxon>Metazoa</taxon>
        <taxon>Chordata</taxon>
        <taxon>Craniata</taxon>
        <taxon>Vertebrata</taxon>
        <taxon>Euteleostomi</taxon>
        <taxon>Actinopterygii</taxon>
        <taxon>Neopterygii</taxon>
        <taxon>Teleostei</taxon>
        <taxon>Ostariophysi</taxon>
        <taxon>Characiformes</taxon>
        <taxon>Characoidei</taxon>
        <taxon>Pygocentrus</taxon>
    </lineage>
</organism>
<dbReference type="InterPro" id="IPR001106">
    <property type="entry name" value="Aromatic_Lyase"/>
</dbReference>
<dbReference type="Ensembl" id="ENSPNAT00000051954.1">
    <property type="protein sequence ID" value="ENSPNAP00000058870.1"/>
    <property type="gene ID" value="ENSPNAG00000036533.1"/>
</dbReference>
<evidence type="ECO:0000313" key="2">
    <source>
        <dbReference type="Proteomes" id="UP001501920"/>
    </source>
</evidence>
<dbReference type="GeneTree" id="ENSGT00390000009047"/>
<dbReference type="InterPro" id="IPR008948">
    <property type="entry name" value="L-Aspartase-like"/>
</dbReference>
<dbReference type="Gene3D" id="1.20.200.10">
    <property type="entry name" value="Fumarase/aspartase (Central domain)"/>
    <property type="match status" value="1"/>
</dbReference>
<dbReference type="SUPFAM" id="SSF48557">
    <property type="entry name" value="L-aspartase-like"/>
    <property type="match status" value="1"/>
</dbReference>
<dbReference type="Pfam" id="PF00221">
    <property type="entry name" value="Lyase_aromatic"/>
    <property type="match status" value="1"/>
</dbReference>
<reference evidence="1" key="3">
    <citation type="submission" date="2025-09" db="UniProtKB">
        <authorList>
            <consortium name="Ensembl"/>
        </authorList>
    </citation>
    <scope>IDENTIFICATION</scope>
</reference>
<protein>
    <submittedName>
        <fullName evidence="1">Uncharacterized protein</fullName>
    </submittedName>
</protein>
<dbReference type="AlphaFoldDB" id="A0AAR2K3N8"/>
<reference evidence="1" key="2">
    <citation type="submission" date="2025-08" db="UniProtKB">
        <authorList>
            <consortium name="Ensembl"/>
        </authorList>
    </citation>
    <scope>IDENTIFICATION</scope>
</reference>
<sequence length="109" mass="12334">LSEFKLYLILCHPASVDSLSSSTDTEDHMSMGGWTARKALKVVEHLHDVLAIELLAACQELEFHRPLRTTLPLEKMFELPLDKDLVMSSDIQAAPKLLLEEMVNMSFHD</sequence>
<reference evidence="1 2" key="1">
    <citation type="submission" date="2020-10" db="EMBL/GenBank/DDBJ databases">
        <title>Pygocentrus nattereri (red-bellied piranha) genome, fPygNat1, primary haplotype.</title>
        <authorList>
            <person name="Myers G."/>
            <person name="Meyer A."/>
            <person name="Karagic N."/>
            <person name="Pippel M."/>
            <person name="Winkler S."/>
            <person name="Tracey A."/>
            <person name="Wood J."/>
            <person name="Formenti G."/>
            <person name="Howe K."/>
            <person name="Fedrigo O."/>
            <person name="Jarvis E.D."/>
        </authorList>
    </citation>
    <scope>NUCLEOTIDE SEQUENCE [LARGE SCALE GENOMIC DNA]</scope>
</reference>
<keyword evidence="2" id="KW-1185">Reference proteome</keyword>
<proteinExistence type="predicted"/>
<dbReference type="GO" id="GO:0003824">
    <property type="term" value="F:catalytic activity"/>
    <property type="evidence" value="ECO:0007669"/>
    <property type="project" value="InterPro"/>
</dbReference>
<dbReference type="PANTHER" id="PTHR10362">
    <property type="entry name" value="HISTIDINE AMMONIA-LYASE"/>
    <property type="match status" value="1"/>
</dbReference>
<name>A0AAR2K3N8_PYGNA</name>